<keyword evidence="2" id="KW-1185">Reference proteome</keyword>
<name>A0A9P3UJE4_LYOSH</name>
<sequence>MAVLTGFPQPASQCRAPGVSVRDCAHSRPIDPSGSCVMAQRFVLPASPVDPYFVYVRYPPTWAQKQSLYLNSARRTLATSGLYGPQLSKVQVRRFTIKNHIIALDVARLSSGSARSDLRLLFSQDPSGLHQRLSQQIEPPLIILRQRILLPEPNAPYPIPRTRLHNLRIARREQPPSQPPILPKLVQIALQHDPRPLRAPHLLVKPAHPPPERLHAPQLAPLCRLYPDDLPRDRHVREEERFVEHHPVLGRRELHFFCFRVPA</sequence>
<dbReference type="EMBL" id="BRPK01000001">
    <property type="protein sequence ID" value="GLB33236.1"/>
    <property type="molecule type" value="Genomic_DNA"/>
</dbReference>
<dbReference type="Proteomes" id="UP001063166">
    <property type="component" value="Unassembled WGS sequence"/>
</dbReference>
<comment type="caution">
    <text evidence="1">The sequence shown here is derived from an EMBL/GenBank/DDBJ whole genome shotgun (WGS) entry which is preliminary data.</text>
</comment>
<accession>A0A9P3UJE4</accession>
<protein>
    <submittedName>
        <fullName evidence="1">Uncharacterized protein</fullName>
    </submittedName>
</protein>
<dbReference type="AlphaFoldDB" id="A0A9P3UJE4"/>
<organism evidence="1 2">
    <name type="scientific">Lyophyllum shimeji</name>
    <name type="common">Hon-shimeji</name>
    <name type="synonym">Tricholoma shimeji</name>
    <dbReference type="NCBI Taxonomy" id="47721"/>
    <lineage>
        <taxon>Eukaryota</taxon>
        <taxon>Fungi</taxon>
        <taxon>Dikarya</taxon>
        <taxon>Basidiomycota</taxon>
        <taxon>Agaricomycotina</taxon>
        <taxon>Agaricomycetes</taxon>
        <taxon>Agaricomycetidae</taxon>
        <taxon>Agaricales</taxon>
        <taxon>Tricholomatineae</taxon>
        <taxon>Lyophyllaceae</taxon>
        <taxon>Lyophyllum</taxon>
    </lineage>
</organism>
<reference evidence="1" key="1">
    <citation type="submission" date="2022-07" db="EMBL/GenBank/DDBJ databases">
        <title>The genome of Lyophyllum shimeji provides insight into the initial evolution of ectomycorrhizal fungal genome.</title>
        <authorList>
            <person name="Kobayashi Y."/>
            <person name="Shibata T."/>
            <person name="Hirakawa H."/>
            <person name="Shigenobu S."/>
            <person name="Nishiyama T."/>
            <person name="Yamada A."/>
            <person name="Hasebe M."/>
            <person name="Kawaguchi M."/>
        </authorList>
    </citation>
    <scope>NUCLEOTIDE SEQUENCE</scope>
    <source>
        <strain evidence="1">AT787</strain>
    </source>
</reference>
<evidence type="ECO:0000313" key="1">
    <source>
        <dbReference type="EMBL" id="GLB33236.1"/>
    </source>
</evidence>
<proteinExistence type="predicted"/>
<gene>
    <name evidence="1" type="ORF">LshimejAT787_0101200</name>
</gene>
<evidence type="ECO:0000313" key="2">
    <source>
        <dbReference type="Proteomes" id="UP001063166"/>
    </source>
</evidence>